<protein>
    <submittedName>
        <fullName evidence="1">Uncharacterized protein</fullName>
    </submittedName>
</protein>
<sequence>MISILISSLPRGGDPYLAYEFSIPLIRWYVKRKSQELQKKSERGVRLRSAALRLRE</sequence>
<reference evidence="1" key="1">
    <citation type="journal article" date="2021" name="Proc. Natl. Acad. Sci. U.S.A.">
        <title>A Catalog of Tens of Thousands of Viruses from Human Metagenomes Reveals Hidden Associations with Chronic Diseases.</title>
        <authorList>
            <person name="Tisza M.J."/>
            <person name="Buck C.B."/>
        </authorList>
    </citation>
    <scope>NUCLEOTIDE SEQUENCE</scope>
    <source>
        <strain evidence="1">Ctdcr45</strain>
    </source>
</reference>
<organism evidence="1">
    <name type="scientific">Siphoviridae sp. ctdcr45</name>
    <dbReference type="NCBI Taxonomy" id="2825580"/>
    <lineage>
        <taxon>Viruses</taxon>
        <taxon>Duplodnaviria</taxon>
        <taxon>Heunggongvirae</taxon>
        <taxon>Uroviricota</taxon>
        <taxon>Caudoviricetes</taxon>
    </lineage>
</organism>
<accession>A0A8S5Q7T8</accession>
<evidence type="ECO:0000313" key="1">
    <source>
        <dbReference type="EMBL" id="DAE15399.1"/>
    </source>
</evidence>
<dbReference type="EMBL" id="BK015604">
    <property type="protein sequence ID" value="DAE15399.1"/>
    <property type="molecule type" value="Genomic_DNA"/>
</dbReference>
<name>A0A8S5Q7T8_9CAUD</name>
<proteinExistence type="predicted"/>